<dbReference type="Proteomes" id="UP000016933">
    <property type="component" value="Unassembled WGS sequence"/>
</dbReference>
<dbReference type="PANTHER" id="PTHR35517:SF1">
    <property type="entry name" value="PROTEIN ARGININE N-METHYLTRANSFERASE SFM1"/>
    <property type="match status" value="1"/>
</dbReference>
<dbReference type="Pfam" id="PF04252">
    <property type="entry name" value="SFM1-like"/>
    <property type="match status" value="1"/>
</dbReference>
<dbReference type="STRING" id="675120.N1PQE2"/>
<evidence type="ECO:0000313" key="1">
    <source>
        <dbReference type="EMBL" id="EME44634.1"/>
    </source>
</evidence>
<dbReference type="OMA" id="LEYIHIC"/>
<reference evidence="1 2" key="2">
    <citation type="journal article" date="2012" name="PLoS Pathog.">
        <title>Diverse lifestyles and strategies of plant pathogenesis encoded in the genomes of eighteen Dothideomycetes fungi.</title>
        <authorList>
            <person name="Ohm R.A."/>
            <person name="Feau N."/>
            <person name="Henrissat B."/>
            <person name="Schoch C.L."/>
            <person name="Horwitz B.A."/>
            <person name="Barry K.W."/>
            <person name="Condon B.J."/>
            <person name="Copeland A.C."/>
            <person name="Dhillon B."/>
            <person name="Glaser F."/>
            <person name="Hesse C.N."/>
            <person name="Kosti I."/>
            <person name="LaButti K."/>
            <person name="Lindquist E.A."/>
            <person name="Lucas S."/>
            <person name="Salamov A.A."/>
            <person name="Bradshaw R.E."/>
            <person name="Ciuffetti L."/>
            <person name="Hamelin R.C."/>
            <person name="Kema G.H.J."/>
            <person name="Lawrence C."/>
            <person name="Scott J.A."/>
            <person name="Spatafora J.W."/>
            <person name="Turgeon B.G."/>
            <person name="de Wit P.J.G.M."/>
            <person name="Zhong S."/>
            <person name="Goodwin S.B."/>
            <person name="Grigoriev I.V."/>
        </authorList>
    </citation>
    <scope>NUCLEOTIDE SEQUENCE [LARGE SCALE GENOMIC DNA]</scope>
    <source>
        <strain evidence="2">NZE10 / CBS 128990</strain>
    </source>
</reference>
<accession>N1PQE2</accession>
<evidence type="ECO:0000313" key="2">
    <source>
        <dbReference type="Proteomes" id="UP000016933"/>
    </source>
</evidence>
<organism evidence="1 2">
    <name type="scientific">Dothistroma septosporum (strain NZE10 / CBS 128990)</name>
    <name type="common">Red band needle blight fungus</name>
    <name type="synonym">Mycosphaerella pini</name>
    <dbReference type="NCBI Taxonomy" id="675120"/>
    <lineage>
        <taxon>Eukaryota</taxon>
        <taxon>Fungi</taxon>
        <taxon>Dikarya</taxon>
        <taxon>Ascomycota</taxon>
        <taxon>Pezizomycotina</taxon>
        <taxon>Dothideomycetes</taxon>
        <taxon>Dothideomycetidae</taxon>
        <taxon>Mycosphaerellales</taxon>
        <taxon>Mycosphaerellaceae</taxon>
        <taxon>Dothistroma</taxon>
    </lineage>
</organism>
<sequence length="222" mass="24435">MASTGHKRKHTFIVEHLDPELEDWQALEYDCISNEATDAGSVFLLSGLSSDFSSLGKLHVPATSKTQQSVESIYATPIERQRVCLLDPKAEKDLSPDDGELFDAFLFGGILGDDPPRDRTGDLRKLGFPGRRLGPEQMTTDTAVRTTRIVVQESKKLEEIEYVDRPDFDVPSRPKADGKAGPTETVSMPFKYVKGTDGQPILPEGMLALLASDADKDILDLL</sequence>
<dbReference type="HOGENOM" id="CLU_080487_0_0_1"/>
<reference evidence="2" key="1">
    <citation type="journal article" date="2012" name="PLoS Genet.">
        <title>The genomes of the fungal plant pathogens Cladosporium fulvum and Dothistroma septosporum reveal adaptation to different hosts and lifestyles but also signatures of common ancestry.</title>
        <authorList>
            <person name="de Wit P.J.G.M."/>
            <person name="van der Burgt A."/>
            <person name="Oekmen B."/>
            <person name="Stergiopoulos I."/>
            <person name="Abd-Elsalam K.A."/>
            <person name="Aerts A.L."/>
            <person name="Bahkali A.H."/>
            <person name="Beenen H.G."/>
            <person name="Chettri P."/>
            <person name="Cox M.P."/>
            <person name="Datema E."/>
            <person name="de Vries R.P."/>
            <person name="Dhillon B."/>
            <person name="Ganley A.R."/>
            <person name="Griffiths S.A."/>
            <person name="Guo Y."/>
            <person name="Hamelin R.C."/>
            <person name="Henrissat B."/>
            <person name="Kabir M.S."/>
            <person name="Jashni M.K."/>
            <person name="Kema G."/>
            <person name="Klaubauf S."/>
            <person name="Lapidus A."/>
            <person name="Levasseur A."/>
            <person name="Lindquist E."/>
            <person name="Mehrabi R."/>
            <person name="Ohm R.A."/>
            <person name="Owen T.J."/>
            <person name="Salamov A."/>
            <person name="Schwelm A."/>
            <person name="Schijlen E."/>
            <person name="Sun H."/>
            <person name="van den Burg H.A."/>
            <person name="van Ham R.C.H.J."/>
            <person name="Zhang S."/>
            <person name="Goodwin S.B."/>
            <person name="Grigoriev I.V."/>
            <person name="Collemare J."/>
            <person name="Bradshaw R.E."/>
        </authorList>
    </citation>
    <scope>NUCLEOTIDE SEQUENCE [LARGE SCALE GENOMIC DNA]</scope>
    <source>
        <strain evidence="2">NZE10 / CBS 128990</strain>
    </source>
</reference>
<dbReference type="CDD" id="cd18090">
    <property type="entry name" value="Arginine_MT_Sfm1"/>
    <property type="match status" value="1"/>
</dbReference>
<dbReference type="AlphaFoldDB" id="N1PQE2"/>
<name>N1PQE2_DOTSN</name>
<gene>
    <name evidence="1" type="ORF">DOTSEDRAFT_88720</name>
</gene>
<dbReference type="PANTHER" id="PTHR35517">
    <property type="entry name" value="PROTEIN ARGININE N-METHYLTRANSFERASE SFM1"/>
    <property type="match status" value="1"/>
</dbReference>
<dbReference type="EMBL" id="KB446539">
    <property type="protein sequence ID" value="EME44634.1"/>
    <property type="molecule type" value="Genomic_DNA"/>
</dbReference>
<dbReference type="GO" id="GO:0035241">
    <property type="term" value="F:protein-arginine omega-N monomethyltransferase activity"/>
    <property type="evidence" value="ECO:0007669"/>
    <property type="project" value="TreeGrafter"/>
</dbReference>
<proteinExistence type="predicted"/>
<dbReference type="eggNOG" id="ENOG502RXXJ">
    <property type="taxonomic scope" value="Eukaryota"/>
</dbReference>
<dbReference type="OrthoDB" id="373498at2759"/>
<keyword evidence="2" id="KW-1185">Reference proteome</keyword>
<dbReference type="InterPro" id="IPR007364">
    <property type="entry name" value="SFM1-like"/>
</dbReference>
<protein>
    <submittedName>
        <fullName evidence="1">Uncharacterized protein</fullName>
    </submittedName>
</protein>